<feature type="compositionally biased region" description="Basic and acidic residues" evidence="1">
    <location>
        <begin position="829"/>
        <end position="849"/>
    </location>
</feature>
<gene>
    <name evidence="3" type="ORF">NTJ_02350</name>
</gene>
<reference evidence="3 4" key="1">
    <citation type="submission" date="2023-09" db="EMBL/GenBank/DDBJ databases">
        <title>Nesidiocoris tenuis whole genome shotgun sequence.</title>
        <authorList>
            <person name="Shibata T."/>
            <person name="Shimoda M."/>
            <person name="Kobayashi T."/>
            <person name="Uehara T."/>
        </authorList>
    </citation>
    <scope>NUCLEOTIDE SEQUENCE [LARGE SCALE GENOMIC DNA]</scope>
    <source>
        <strain evidence="3 4">Japan</strain>
    </source>
</reference>
<sequence>MFKLLGLFGVLLLCAEVSCVDSNDAPRQAERRVINSAGMEYVFQQQLVPSQSTPAGYSPYVDLAGQSTPATADLQKNVRTIILMKKVPVPYPVHIEKKIPYPVKVPIRRPYVVYVPRPYQVEVMKQVPVPVKVPYPHPFTVEKHIPVPYKVHYDKPYPVHINKPYPVYFEKRVPIHIDKPVPVHYRVAVDRPIPIRIPMEKPMLYPVERPYHFPIKVPVEKPLSVQAQVDSPYALPVTLEKPQIASEQSAATAYQIPTQPTPQTTFSPSPYDELTSNLLTQGKHKVISFLPGSSHDGSSGSFADNTEDVGTIHVSDIKNGGNSTDWVPKYVPNNQYLTYIPSDSQNKFLNYVIPEKTTKLNAVNPSEPFSAKPTSSVKMHYKLHFDPVKQEYSFQLVPKITHSESSALTSSDSKQETTLHQNSQNEFVYNSLQEYASSSGAVLPTQSTDVSYTYDYSQLFKDQSKSDLRSIQAENAQALAYAYQSANAQHPTSQKQEHSFAVHGLDSSGKSILDGNSHNFAEQPGEQSPKVSYTYQTVHKPSKEAYSFPLNNNEQPHVTYTYQASDDSAQTQVKNNEVYPQEQVKYMYIPQEHSNTYSEVKGSHLLGSYSISHDRQEHNTEFPQLLYHQGKGLSIFKQQEATQPSYTLSYQGGIPENYKTSRTSESLTLFPYVNGENGSAEAAPANHAGRELARFSDNVYEADTISRSISNDTENSGVSPTVTFEKFNYNDVMIPHRMLRTKLYPVNESASEYREDIEVETSRPGSDYELRTVNANYFQTDDSTTTAATSSTEDATLGSEDPALSTKVYRRIPHHKNSRTRRLNKRKKNHDETLNQEHARRYHMTDSDTRSSSWSDGSTRSDRRDDTRSETTEGSDNRSTSKSSRDDYSTSTRHYEEINSKKRKKSATEWYEMFATANHDDIARTNDTSKDTNSHTGAARRTPFYGYTTAPGTSLINATTTNSLQPPDDDVTPKPRSRTSNRGSMRAFGRRKESGELETTTTEEPSGSSASSKRKRRPARRRMDHVTSDLTTEEYKA</sequence>
<feature type="compositionally biased region" description="Basic and acidic residues" evidence="1">
    <location>
        <begin position="859"/>
        <end position="871"/>
    </location>
</feature>
<keyword evidence="2" id="KW-0732">Signal</keyword>
<feature type="region of interest" description="Disordered" evidence="1">
    <location>
        <begin position="781"/>
        <end position="906"/>
    </location>
</feature>
<evidence type="ECO:0000256" key="1">
    <source>
        <dbReference type="SAM" id="MobiDB-lite"/>
    </source>
</evidence>
<feature type="compositionally biased region" description="Basic residues" evidence="1">
    <location>
        <begin position="808"/>
        <end position="828"/>
    </location>
</feature>
<feature type="compositionally biased region" description="Low complexity" evidence="1">
    <location>
        <begin position="781"/>
        <end position="796"/>
    </location>
</feature>
<organism evidence="3 4">
    <name type="scientific">Nesidiocoris tenuis</name>
    <dbReference type="NCBI Taxonomy" id="355587"/>
    <lineage>
        <taxon>Eukaryota</taxon>
        <taxon>Metazoa</taxon>
        <taxon>Ecdysozoa</taxon>
        <taxon>Arthropoda</taxon>
        <taxon>Hexapoda</taxon>
        <taxon>Insecta</taxon>
        <taxon>Pterygota</taxon>
        <taxon>Neoptera</taxon>
        <taxon>Paraneoptera</taxon>
        <taxon>Hemiptera</taxon>
        <taxon>Heteroptera</taxon>
        <taxon>Panheteroptera</taxon>
        <taxon>Cimicomorpha</taxon>
        <taxon>Miridae</taxon>
        <taxon>Dicyphina</taxon>
        <taxon>Nesidiocoris</taxon>
    </lineage>
</organism>
<accession>A0ABN7ABZ5</accession>
<dbReference type="PANTHER" id="PTHR47771">
    <property type="entry name" value="LD27203P-RELATED"/>
    <property type="match status" value="1"/>
</dbReference>
<dbReference type="Proteomes" id="UP001307889">
    <property type="component" value="Chromosome 1"/>
</dbReference>
<feature type="compositionally biased region" description="Polar residues" evidence="1">
    <location>
        <begin position="950"/>
        <end position="965"/>
    </location>
</feature>
<feature type="compositionally biased region" description="Low complexity" evidence="1">
    <location>
        <begin position="997"/>
        <end position="1011"/>
    </location>
</feature>
<feature type="compositionally biased region" description="Basic and acidic residues" evidence="1">
    <location>
        <begin position="922"/>
        <end position="933"/>
    </location>
</feature>
<feature type="compositionally biased region" description="Basic and acidic residues" evidence="1">
    <location>
        <begin position="883"/>
        <end position="900"/>
    </location>
</feature>
<feature type="region of interest" description="Disordered" evidence="1">
    <location>
        <begin position="487"/>
        <end position="532"/>
    </location>
</feature>
<protein>
    <submittedName>
        <fullName evidence="3">Uncharacterized protein</fullName>
    </submittedName>
</protein>
<feature type="compositionally biased region" description="Polar residues" evidence="1">
    <location>
        <begin position="508"/>
        <end position="532"/>
    </location>
</feature>
<dbReference type="PANTHER" id="PTHR47771:SF12">
    <property type="entry name" value="HL02234P-RELATED"/>
    <property type="match status" value="1"/>
</dbReference>
<dbReference type="EMBL" id="AP028909">
    <property type="protein sequence ID" value="BES89543.1"/>
    <property type="molecule type" value="Genomic_DNA"/>
</dbReference>
<feature type="region of interest" description="Disordered" evidence="1">
    <location>
        <begin position="922"/>
        <end position="1037"/>
    </location>
</feature>
<evidence type="ECO:0000313" key="3">
    <source>
        <dbReference type="EMBL" id="BES89543.1"/>
    </source>
</evidence>
<evidence type="ECO:0000256" key="2">
    <source>
        <dbReference type="SAM" id="SignalP"/>
    </source>
</evidence>
<feature type="compositionally biased region" description="Basic residues" evidence="1">
    <location>
        <begin position="1012"/>
        <end position="1023"/>
    </location>
</feature>
<keyword evidence="4" id="KW-1185">Reference proteome</keyword>
<evidence type="ECO:0000313" key="4">
    <source>
        <dbReference type="Proteomes" id="UP001307889"/>
    </source>
</evidence>
<feature type="signal peptide" evidence="2">
    <location>
        <begin position="1"/>
        <end position="19"/>
    </location>
</feature>
<name>A0ABN7ABZ5_9HEMI</name>
<proteinExistence type="predicted"/>
<feature type="chain" id="PRO_5045312026" evidence="2">
    <location>
        <begin position="20"/>
        <end position="1037"/>
    </location>
</feature>